<evidence type="ECO:0000256" key="3">
    <source>
        <dbReference type="ARBA" id="ARBA00022692"/>
    </source>
</evidence>
<dbReference type="PROSITE" id="PS51202">
    <property type="entry name" value="RCK_C"/>
    <property type="match status" value="2"/>
</dbReference>
<dbReference type="Gene3D" id="3.30.70.1450">
    <property type="entry name" value="Regulator of K+ conductance, C-terminal domain"/>
    <property type="match status" value="2"/>
</dbReference>
<protein>
    <submittedName>
        <fullName evidence="9">Di-and tricarboxylate transporter</fullName>
    </submittedName>
</protein>
<evidence type="ECO:0000256" key="7">
    <source>
        <dbReference type="SAM" id="Phobius"/>
    </source>
</evidence>
<dbReference type="Pfam" id="PF02080">
    <property type="entry name" value="TrkA_C"/>
    <property type="match status" value="2"/>
</dbReference>
<keyword evidence="6 7" id="KW-0472">Membrane</keyword>
<keyword evidence="2" id="KW-0813">Transport</keyword>
<dbReference type="Pfam" id="PF03600">
    <property type="entry name" value="CitMHS"/>
    <property type="match status" value="1"/>
</dbReference>
<feature type="transmembrane region" description="Helical" evidence="7">
    <location>
        <begin position="399"/>
        <end position="418"/>
    </location>
</feature>
<evidence type="ECO:0000313" key="9">
    <source>
        <dbReference type="EMBL" id="SFM38440.1"/>
    </source>
</evidence>
<keyword evidence="4" id="KW-0677">Repeat</keyword>
<proteinExistence type="predicted"/>
<keyword evidence="5 7" id="KW-1133">Transmembrane helix</keyword>
<dbReference type="FunFam" id="3.30.70.1450:FF:000009">
    <property type="entry name" value="SLC13 family permease"/>
    <property type="match status" value="1"/>
</dbReference>
<dbReference type="AlphaFoldDB" id="A0A1I4QFM1"/>
<feature type="transmembrane region" description="Helical" evidence="7">
    <location>
        <begin position="527"/>
        <end position="548"/>
    </location>
</feature>
<dbReference type="GO" id="GO:0006813">
    <property type="term" value="P:potassium ion transport"/>
    <property type="evidence" value="ECO:0007669"/>
    <property type="project" value="InterPro"/>
</dbReference>
<feature type="transmembrane region" description="Helical" evidence="7">
    <location>
        <begin position="490"/>
        <end position="515"/>
    </location>
</feature>
<dbReference type="InterPro" id="IPR036721">
    <property type="entry name" value="RCK_C_sf"/>
</dbReference>
<keyword evidence="3 7" id="KW-0812">Transmembrane</keyword>
<evidence type="ECO:0000256" key="1">
    <source>
        <dbReference type="ARBA" id="ARBA00004141"/>
    </source>
</evidence>
<dbReference type="STRING" id="195064.SAMN05421721_10484"/>
<feature type="transmembrane region" description="Helical" evidence="7">
    <location>
        <begin position="102"/>
        <end position="123"/>
    </location>
</feature>
<reference evidence="9 10" key="1">
    <citation type="submission" date="2016-10" db="EMBL/GenBank/DDBJ databases">
        <authorList>
            <person name="de Groot N.N."/>
        </authorList>
    </citation>
    <scope>NUCLEOTIDE SEQUENCE [LARGE SCALE GENOMIC DNA]</scope>
    <source>
        <strain evidence="9 10">DSM 4180</strain>
    </source>
</reference>
<evidence type="ECO:0000256" key="4">
    <source>
        <dbReference type="ARBA" id="ARBA00022737"/>
    </source>
</evidence>
<dbReference type="InterPro" id="IPR051679">
    <property type="entry name" value="DASS-Related_Transporters"/>
</dbReference>
<feature type="transmembrane region" description="Helical" evidence="7">
    <location>
        <begin position="424"/>
        <end position="442"/>
    </location>
</feature>
<feature type="transmembrane region" description="Helical" evidence="7">
    <location>
        <begin position="143"/>
        <end position="167"/>
    </location>
</feature>
<feature type="transmembrane region" description="Helical" evidence="7">
    <location>
        <begin position="7"/>
        <end position="24"/>
    </location>
</feature>
<feature type="transmembrane region" description="Helical" evidence="7">
    <location>
        <begin position="30"/>
        <end position="48"/>
    </location>
</feature>
<comment type="subcellular location">
    <subcellularLocation>
        <location evidence="1">Membrane</location>
        <topology evidence="1">Multi-pass membrane protein</topology>
    </subcellularLocation>
</comment>
<feature type="domain" description="RCK C-terminal" evidence="8">
    <location>
        <begin position="296"/>
        <end position="382"/>
    </location>
</feature>
<evidence type="ECO:0000313" key="10">
    <source>
        <dbReference type="Proteomes" id="UP000199556"/>
    </source>
</evidence>
<dbReference type="Proteomes" id="UP000199556">
    <property type="component" value="Unassembled WGS sequence"/>
</dbReference>
<feature type="transmembrane region" description="Helical" evidence="7">
    <location>
        <begin position="449"/>
        <end position="470"/>
    </location>
</feature>
<sequence>MTLPMDAGLTALVVAGMLAVLTLTRTAPDLVFLGGVVVLLLTGVITPAEAFSGFANEGVITIAALYVVVAGLRETGGIQWIVHALLGRPRSLRRAQWRLTAPVAFLSAFLNNTPVVGMLIPAVNEWARKLELPVSRLMMPLSYAAILGGTVTVIGTSTNLVVNGLLIQDGGEGLGILDIAWVGVPVALAGLLFMLVFNRHLFPDRRPVMDKIDDPREYTLEMLVEPGGPLVGRTIEEAGLRHLPGGFLMELDRQGTLLPAVSPQERLQAGDRLIFVGVVDSMADLQRIRGLSPATGQVFKLDGHRADRVLLEMVVSDTCPIAGMTIRDGQFRNRYNAVVIAVARNGQRLHGKIGDITLRPGDTLLVEASSGFLAQHRNRRDFFLMTQIQDSAAPRHDRALVALGILIAMVATAASGLLSMLEAALAAAGGMILSGCVGMFNARASLDWSVLLTIAAAFGISAAMENTGLARDLALGITALAGELPWMNLLGVYLATALLTALITNNAAAVLMFPVSLSVAQDLGMSVLPFAVTIMFAASASFATPFGYQTNLMVFGPGGYRFSDYLRAGIPMTLLTGAVALALIPLIWG</sequence>
<feature type="transmembrane region" description="Helical" evidence="7">
    <location>
        <begin position="60"/>
        <end position="82"/>
    </location>
</feature>
<dbReference type="InterPro" id="IPR006037">
    <property type="entry name" value="RCK_C"/>
</dbReference>
<accession>A0A1I4QFM1</accession>
<feature type="transmembrane region" description="Helical" evidence="7">
    <location>
        <begin position="179"/>
        <end position="197"/>
    </location>
</feature>
<name>A0A1I4QFM1_ECTMO</name>
<dbReference type="PANTHER" id="PTHR43652:SF2">
    <property type="entry name" value="BASIC AMINO ACID ANTIPORTER YFCC-RELATED"/>
    <property type="match status" value="1"/>
</dbReference>
<dbReference type="RefSeq" id="WP_420797031.1">
    <property type="nucleotide sequence ID" value="NZ_FOUO01000004.1"/>
</dbReference>
<evidence type="ECO:0000256" key="5">
    <source>
        <dbReference type="ARBA" id="ARBA00022989"/>
    </source>
</evidence>
<organism evidence="9 10">
    <name type="scientific">Ectothiorhodospira mobilis</name>
    <dbReference type="NCBI Taxonomy" id="195064"/>
    <lineage>
        <taxon>Bacteria</taxon>
        <taxon>Pseudomonadati</taxon>
        <taxon>Pseudomonadota</taxon>
        <taxon>Gammaproteobacteria</taxon>
        <taxon>Chromatiales</taxon>
        <taxon>Ectothiorhodospiraceae</taxon>
        <taxon>Ectothiorhodospira</taxon>
    </lineage>
</organism>
<feature type="domain" description="RCK C-terminal" evidence="8">
    <location>
        <begin position="206"/>
        <end position="291"/>
    </location>
</feature>
<evidence type="ECO:0000259" key="8">
    <source>
        <dbReference type="PROSITE" id="PS51202"/>
    </source>
</evidence>
<feature type="transmembrane region" description="Helical" evidence="7">
    <location>
        <begin position="568"/>
        <end position="588"/>
    </location>
</feature>
<dbReference type="PANTHER" id="PTHR43652">
    <property type="entry name" value="BASIC AMINO ACID ANTIPORTER YFCC-RELATED"/>
    <property type="match status" value="1"/>
</dbReference>
<dbReference type="InterPro" id="IPR004680">
    <property type="entry name" value="Cit_transptr-like_dom"/>
</dbReference>
<evidence type="ECO:0000256" key="6">
    <source>
        <dbReference type="ARBA" id="ARBA00023136"/>
    </source>
</evidence>
<evidence type="ECO:0000256" key="2">
    <source>
        <dbReference type="ARBA" id="ARBA00022448"/>
    </source>
</evidence>
<dbReference type="EMBL" id="FOUO01000004">
    <property type="protein sequence ID" value="SFM38440.1"/>
    <property type="molecule type" value="Genomic_DNA"/>
</dbReference>
<dbReference type="SUPFAM" id="SSF116726">
    <property type="entry name" value="TrkA C-terminal domain-like"/>
    <property type="match status" value="2"/>
</dbReference>
<dbReference type="GO" id="GO:0005886">
    <property type="term" value="C:plasma membrane"/>
    <property type="evidence" value="ECO:0007669"/>
    <property type="project" value="TreeGrafter"/>
</dbReference>
<gene>
    <name evidence="9" type="ORF">SAMN05421721_10484</name>
</gene>
<dbReference type="GO" id="GO:0008324">
    <property type="term" value="F:monoatomic cation transmembrane transporter activity"/>
    <property type="evidence" value="ECO:0007669"/>
    <property type="project" value="InterPro"/>
</dbReference>
<keyword evidence="10" id="KW-1185">Reference proteome</keyword>